<dbReference type="SUPFAM" id="SSF51197">
    <property type="entry name" value="Clavaminate synthase-like"/>
    <property type="match status" value="1"/>
</dbReference>
<protein>
    <recommendedName>
        <fullName evidence="2">TauD/TfdA-like domain-containing protein</fullName>
    </recommendedName>
</protein>
<sequence length="391" mass="43682">MMGLESRDGIDKEGRGLPASFPTVVKSGMAWTGKQIGETSDYIVKLESDDIAELERALETFKGLGLDGDAISRDNFTLPGLGPRLEEVRWQVHEGRGFGLVRGLQVQKYGVEDLTMLYLGIQCYVANEYGRQDAKGNMLGEKAEARGRANVTDKEANKCHDLRGTTVHIIADDSSEEKATHQRHSTGSIVSEYQATFHNEETGDIVSWLTRSTAAVGGQCVIASMHTVYNVLASSRPDLLGVLAQDDWPFVLPRVNFRPILFHHDGRIVANLSRASLWNKGQLSPLKNEALDAVEHIARATELHIPTQAGDVHFINNLVLLHRREGFSDGAGEHEQRHLVRMRLRDGELAWRPCAALERQWREAFEMERGPVVWHLEPMPDGFFPLRAYAN</sequence>
<reference evidence="3 4" key="1">
    <citation type="submission" date="2017-06" db="EMBL/GenBank/DDBJ databases">
        <title>Ant-infecting Ophiocordyceps genomes reveal a high diversity of potential behavioral manipulation genes and a possible major role for enterotoxins.</title>
        <authorList>
            <person name="De Bekker C."/>
            <person name="Evans H.C."/>
            <person name="Brachmann A."/>
            <person name="Hughes D.P."/>
        </authorList>
    </citation>
    <scope>NUCLEOTIDE SEQUENCE [LARGE SCALE GENOMIC DNA]</scope>
    <source>
        <strain evidence="3 4">Map64</strain>
    </source>
</reference>
<evidence type="ECO:0000256" key="1">
    <source>
        <dbReference type="ARBA" id="ARBA00023002"/>
    </source>
</evidence>
<keyword evidence="1" id="KW-0560">Oxidoreductase</keyword>
<evidence type="ECO:0000313" key="3">
    <source>
        <dbReference type="EMBL" id="PHH64554.1"/>
    </source>
</evidence>
<evidence type="ECO:0000313" key="4">
    <source>
        <dbReference type="Proteomes" id="UP000226192"/>
    </source>
</evidence>
<dbReference type="EMBL" id="NJET01000029">
    <property type="protein sequence ID" value="PHH64554.1"/>
    <property type="molecule type" value="Genomic_DNA"/>
</dbReference>
<feature type="domain" description="TauD/TfdA-like" evidence="2">
    <location>
        <begin position="71"/>
        <end position="342"/>
    </location>
</feature>
<dbReference type="AlphaFoldDB" id="A0A2C5YC64"/>
<dbReference type="InterPro" id="IPR050411">
    <property type="entry name" value="AlphaKG_dependent_hydroxylases"/>
</dbReference>
<keyword evidence="4" id="KW-1185">Reference proteome</keyword>
<dbReference type="Pfam" id="PF02668">
    <property type="entry name" value="TauD"/>
    <property type="match status" value="1"/>
</dbReference>
<gene>
    <name evidence="3" type="ORF">CDD81_4333</name>
</gene>
<evidence type="ECO:0000259" key="2">
    <source>
        <dbReference type="Pfam" id="PF02668"/>
    </source>
</evidence>
<dbReference type="InterPro" id="IPR042098">
    <property type="entry name" value="TauD-like_sf"/>
</dbReference>
<dbReference type="PANTHER" id="PTHR10696">
    <property type="entry name" value="GAMMA-BUTYROBETAINE HYDROXYLASE-RELATED"/>
    <property type="match status" value="1"/>
</dbReference>
<comment type="caution">
    <text evidence="3">The sequence shown here is derived from an EMBL/GenBank/DDBJ whole genome shotgun (WGS) entry which is preliminary data.</text>
</comment>
<dbReference type="InterPro" id="IPR003819">
    <property type="entry name" value="TauD/TfdA-like"/>
</dbReference>
<dbReference type="GO" id="GO:0016491">
    <property type="term" value="F:oxidoreductase activity"/>
    <property type="evidence" value="ECO:0007669"/>
    <property type="project" value="UniProtKB-KW"/>
</dbReference>
<proteinExistence type="predicted"/>
<dbReference type="Gene3D" id="3.60.130.10">
    <property type="entry name" value="Clavaminate synthase-like"/>
    <property type="match status" value="1"/>
</dbReference>
<name>A0A2C5YC64_9HYPO</name>
<dbReference type="Proteomes" id="UP000226192">
    <property type="component" value="Unassembled WGS sequence"/>
</dbReference>
<organism evidence="3 4">
    <name type="scientific">Ophiocordyceps australis</name>
    <dbReference type="NCBI Taxonomy" id="1399860"/>
    <lineage>
        <taxon>Eukaryota</taxon>
        <taxon>Fungi</taxon>
        <taxon>Dikarya</taxon>
        <taxon>Ascomycota</taxon>
        <taxon>Pezizomycotina</taxon>
        <taxon>Sordariomycetes</taxon>
        <taxon>Hypocreomycetidae</taxon>
        <taxon>Hypocreales</taxon>
        <taxon>Ophiocordycipitaceae</taxon>
        <taxon>Ophiocordyceps</taxon>
    </lineage>
</organism>
<dbReference type="PANTHER" id="PTHR10696:SF49">
    <property type="entry name" value="TAUD_TFDA-LIKE DOMAIN-CONTAINING PROTEIN"/>
    <property type="match status" value="1"/>
</dbReference>
<dbReference type="STRING" id="1399860.A0A2C5YC64"/>
<accession>A0A2C5YC64</accession>
<dbReference type="OrthoDB" id="5224680at2759"/>